<feature type="domain" description="ABC transporter" evidence="4">
    <location>
        <begin position="4"/>
        <end position="251"/>
    </location>
</feature>
<dbReference type="PANTHER" id="PTHR45772:SF7">
    <property type="entry name" value="AMINO ACID ABC TRANSPORTER ATP-BINDING PROTEIN"/>
    <property type="match status" value="1"/>
</dbReference>
<dbReference type="GO" id="GO:1903806">
    <property type="term" value="P:L-isoleucine import across plasma membrane"/>
    <property type="evidence" value="ECO:0007669"/>
    <property type="project" value="TreeGrafter"/>
</dbReference>
<protein>
    <submittedName>
        <fullName evidence="5">ABC transporter ATP-binding protein</fullName>
    </submittedName>
</protein>
<dbReference type="CDD" id="cd03219">
    <property type="entry name" value="ABC_Mj1267_LivG_branched"/>
    <property type="match status" value="1"/>
</dbReference>
<dbReference type="GO" id="GO:0005886">
    <property type="term" value="C:plasma membrane"/>
    <property type="evidence" value="ECO:0007669"/>
    <property type="project" value="TreeGrafter"/>
</dbReference>
<keyword evidence="6" id="KW-1185">Reference proteome</keyword>
<dbReference type="AlphaFoldDB" id="A0A974SI00"/>
<dbReference type="KEGG" id="xdi:EZH22_21820"/>
<evidence type="ECO:0000259" key="4">
    <source>
        <dbReference type="PROSITE" id="PS50893"/>
    </source>
</evidence>
<evidence type="ECO:0000256" key="3">
    <source>
        <dbReference type="ARBA" id="ARBA00022840"/>
    </source>
</evidence>
<dbReference type="InterPro" id="IPR027417">
    <property type="entry name" value="P-loop_NTPase"/>
</dbReference>
<dbReference type="Pfam" id="PF12399">
    <property type="entry name" value="BCA_ABC_TP_C"/>
    <property type="match status" value="1"/>
</dbReference>
<reference evidence="5 6" key="1">
    <citation type="submission" date="2020-10" db="EMBL/GenBank/DDBJ databases">
        <title>Degradation of 1,4-Dioxane by Xanthobacter sp. YN2, via a Novel Group-2 Soluble Di-Iron Monooxygenase.</title>
        <authorList>
            <person name="Ma F."/>
            <person name="Wang Y."/>
            <person name="Yang J."/>
            <person name="Guo H."/>
            <person name="Su D."/>
            <person name="Yu L."/>
        </authorList>
    </citation>
    <scope>NUCLEOTIDE SEQUENCE [LARGE SCALE GENOMIC DNA]</scope>
    <source>
        <strain evidence="5 6">YN2</strain>
    </source>
</reference>
<evidence type="ECO:0000313" key="5">
    <source>
        <dbReference type="EMBL" id="QRG05664.1"/>
    </source>
</evidence>
<evidence type="ECO:0000313" key="6">
    <source>
        <dbReference type="Proteomes" id="UP000596427"/>
    </source>
</evidence>
<dbReference type="SMART" id="SM00382">
    <property type="entry name" value="AAA"/>
    <property type="match status" value="1"/>
</dbReference>
<dbReference type="PANTHER" id="PTHR45772">
    <property type="entry name" value="CONSERVED COMPONENT OF ABC TRANSPORTER FOR NATURAL AMINO ACIDS-RELATED"/>
    <property type="match status" value="1"/>
</dbReference>
<evidence type="ECO:0000256" key="2">
    <source>
        <dbReference type="ARBA" id="ARBA00022741"/>
    </source>
</evidence>
<dbReference type="InterPro" id="IPR003593">
    <property type="entry name" value="AAA+_ATPase"/>
</dbReference>
<proteinExistence type="predicted"/>
<keyword evidence="3 5" id="KW-0067">ATP-binding</keyword>
<organism evidence="5 6">
    <name type="scientific">Xanthobacter dioxanivorans</name>
    <dbReference type="NCBI Taxonomy" id="2528964"/>
    <lineage>
        <taxon>Bacteria</taxon>
        <taxon>Pseudomonadati</taxon>
        <taxon>Pseudomonadota</taxon>
        <taxon>Alphaproteobacteria</taxon>
        <taxon>Hyphomicrobiales</taxon>
        <taxon>Xanthobacteraceae</taxon>
        <taxon>Xanthobacter</taxon>
    </lineage>
</organism>
<evidence type="ECO:0000256" key="1">
    <source>
        <dbReference type="ARBA" id="ARBA00022448"/>
    </source>
</evidence>
<dbReference type="InterPro" id="IPR051120">
    <property type="entry name" value="ABC_AA/LPS_Transport"/>
</dbReference>
<dbReference type="GO" id="GO:0015808">
    <property type="term" value="P:L-alanine transport"/>
    <property type="evidence" value="ECO:0007669"/>
    <property type="project" value="TreeGrafter"/>
</dbReference>
<dbReference type="GO" id="GO:0005304">
    <property type="term" value="F:L-valine transmembrane transporter activity"/>
    <property type="evidence" value="ECO:0007669"/>
    <property type="project" value="TreeGrafter"/>
</dbReference>
<keyword evidence="1" id="KW-0813">Transport</keyword>
<name>A0A974SI00_9HYPH</name>
<dbReference type="GO" id="GO:0016887">
    <property type="term" value="F:ATP hydrolysis activity"/>
    <property type="evidence" value="ECO:0007669"/>
    <property type="project" value="InterPro"/>
</dbReference>
<dbReference type="PROSITE" id="PS50893">
    <property type="entry name" value="ABC_TRANSPORTER_2"/>
    <property type="match status" value="1"/>
</dbReference>
<dbReference type="GO" id="GO:0015192">
    <property type="term" value="F:L-phenylalanine transmembrane transporter activity"/>
    <property type="evidence" value="ECO:0007669"/>
    <property type="project" value="TreeGrafter"/>
</dbReference>
<keyword evidence="2" id="KW-0547">Nucleotide-binding</keyword>
<dbReference type="InterPro" id="IPR032823">
    <property type="entry name" value="BCA_ABC_TP_C"/>
</dbReference>
<dbReference type="Proteomes" id="UP000596427">
    <property type="component" value="Chromosome"/>
</dbReference>
<dbReference type="GO" id="GO:1903805">
    <property type="term" value="P:L-valine import across plasma membrane"/>
    <property type="evidence" value="ECO:0007669"/>
    <property type="project" value="TreeGrafter"/>
</dbReference>
<dbReference type="GO" id="GO:0042941">
    <property type="term" value="P:D-alanine transmembrane transport"/>
    <property type="evidence" value="ECO:0007669"/>
    <property type="project" value="TreeGrafter"/>
</dbReference>
<dbReference type="FunFam" id="3.40.50.300:FF:000421">
    <property type="entry name" value="Branched-chain amino acid ABC transporter ATP-binding protein"/>
    <property type="match status" value="1"/>
</dbReference>
<dbReference type="InterPro" id="IPR003439">
    <property type="entry name" value="ABC_transporter-like_ATP-bd"/>
</dbReference>
<dbReference type="Gene3D" id="3.40.50.300">
    <property type="entry name" value="P-loop containing nucleotide triphosphate hydrolases"/>
    <property type="match status" value="1"/>
</dbReference>
<gene>
    <name evidence="5" type="ORF">EZH22_21820</name>
</gene>
<dbReference type="RefSeq" id="WP_203192530.1">
    <property type="nucleotide sequence ID" value="NZ_CP063362.1"/>
</dbReference>
<dbReference type="Pfam" id="PF00005">
    <property type="entry name" value="ABC_tran"/>
    <property type="match status" value="1"/>
</dbReference>
<sequence>MTLLEVQGLGISFGGVKAVSDVSFTLNVGQIVSVIGPNGAGKTTLFNMISGIYLPRTGKVMLDGEDVTGLRPDLLATRGLSRTFQNLQIFQQMSVLENVIVGFHLHERGAVLSDLLGLPAARRRSRAAEVGARELLERVGLSRAAERESGALSYGALKRLEIARALAARPRVLLLDEPAAGCNAVETEEIDRLICEVAAEGVAILLVEHDMKLVMRLSNCVVVLDHGEKIAEGAPAAVSRDPRVIEAYLGTAAKEAADAHG</sequence>
<dbReference type="EMBL" id="CP063362">
    <property type="protein sequence ID" value="QRG05664.1"/>
    <property type="molecule type" value="Genomic_DNA"/>
</dbReference>
<accession>A0A974SI00</accession>
<dbReference type="SUPFAM" id="SSF52540">
    <property type="entry name" value="P-loop containing nucleoside triphosphate hydrolases"/>
    <property type="match status" value="1"/>
</dbReference>
<dbReference type="GO" id="GO:0015188">
    <property type="term" value="F:L-isoleucine transmembrane transporter activity"/>
    <property type="evidence" value="ECO:0007669"/>
    <property type="project" value="TreeGrafter"/>
</dbReference>
<dbReference type="GO" id="GO:0005524">
    <property type="term" value="F:ATP binding"/>
    <property type="evidence" value="ECO:0007669"/>
    <property type="project" value="UniProtKB-KW"/>
</dbReference>